<organism evidence="1 3">
    <name type="scientific">Aquipseudomonas alcaligenes</name>
    <name type="common">Pseudomonas alcaligenes</name>
    <dbReference type="NCBI Taxonomy" id="43263"/>
    <lineage>
        <taxon>Bacteria</taxon>
        <taxon>Pseudomonadati</taxon>
        <taxon>Pseudomonadota</taxon>
        <taxon>Gammaproteobacteria</taxon>
        <taxon>Pseudomonadales</taxon>
        <taxon>Pseudomonadaceae</taxon>
        <taxon>Aquipseudomonas</taxon>
    </lineage>
</organism>
<evidence type="ECO:0000313" key="3">
    <source>
        <dbReference type="Proteomes" id="UP000887212"/>
    </source>
</evidence>
<evidence type="ECO:0000313" key="2">
    <source>
        <dbReference type="EMBL" id="GIZ91673.1"/>
    </source>
</evidence>
<name>A0AA37CG24_AQUAC</name>
<comment type="caution">
    <text evidence="1">The sequence shown here is derived from an EMBL/GenBank/DDBJ whole genome shotgun (WGS) entry which is preliminary data.</text>
</comment>
<protein>
    <submittedName>
        <fullName evidence="1">Uncharacterized protein</fullName>
    </submittedName>
</protein>
<reference evidence="1 4" key="1">
    <citation type="submission" date="2021-07" db="EMBL/GenBank/DDBJ databases">
        <title>Whole genome sequencing of carbapenem-resistant Pseudomonas spp. isolated in Japan.</title>
        <authorList>
            <person name="Suzuki M."/>
            <person name="Maehana S."/>
            <person name="Kitasato H."/>
        </authorList>
    </citation>
    <scope>NUCLEOTIDE SEQUENCE</scope>
    <source>
        <strain evidence="1">KAM435</strain>
        <strain evidence="2 4">KAM436</strain>
    </source>
</reference>
<dbReference type="Proteomes" id="UP000887212">
    <property type="component" value="Unassembled WGS sequence"/>
</dbReference>
<dbReference type="EMBL" id="BPMT01000002">
    <property type="protein sequence ID" value="GIZ91673.1"/>
    <property type="molecule type" value="Genomic_DNA"/>
</dbReference>
<dbReference type="Proteomes" id="UP000887228">
    <property type="component" value="Unassembled WGS sequence"/>
</dbReference>
<dbReference type="AlphaFoldDB" id="A0AA37CG24"/>
<evidence type="ECO:0000313" key="1">
    <source>
        <dbReference type="EMBL" id="GIZ87520.1"/>
    </source>
</evidence>
<sequence length="90" mass="10094">MQLNVERGEPMTGKTIRLRQKAREAGQDEHQIIHGNAYKPADLELLVRHRISRGAKVICLDECSEEQIERLQGLKGDLPADLTIHAVVAN</sequence>
<accession>A0AA37CG24</accession>
<evidence type="ECO:0000313" key="4">
    <source>
        <dbReference type="Proteomes" id="UP000887228"/>
    </source>
</evidence>
<dbReference type="EMBL" id="BPMS01000002">
    <property type="protein sequence ID" value="GIZ87520.1"/>
    <property type="molecule type" value="Genomic_DNA"/>
</dbReference>
<proteinExistence type="predicted"/>
<gene>
    <name evidence="1" type="ORF">KAM435_08470</name>
    <name evidence="2" type="ORF">KAM436_06410</name>
</gene>
<dbReference type="RefSeq" id="WP_203789145.1">
    <property type="nucleotide sequence ID" value="NZ_AP024354.1"/>
</dbReference>